<dbReference type="PANTHER" id="PTHR12385:SF96">
    <property type="entry name" value="CHOLINE TRANSPORTER-LIKE PROTEIN"/>
    <property type="match status" value="1"/>
</dbReference>
<reference evidence="8" key="1">
    <citation type="submission" date="2024-04" db="UniProtKB">
        <authorList>
            <consortium name="EnsemblMetazoa"/>
        </authorList>
    </citation>
    <scope>IDENTIFICATION</scope>
    <source>
        <strain evidence="8">EBRO</strain>
    </source>
</reference>
<keyword evidence="9" id="KW-1185">Reference proteome</keyword>
<comment type="subcellular location">
    <subcellularLocation>
        <location evidence="1">Membrane</location>
        <topology evidence="1">Multi-pass membrane protein</topology>
    </subcellularLocation>
</comment>
<evidence type="ECO:0000256" key="1">
    <source>
        <dbReference type="ARBA" id="ARBA00004141"/>
    </source>
</evidence>
<feature type="compositionally biased region" description="Basic and acidic residues" evidence="6">
    <location>
        <begin position="14"/>
        <end position="25"/>
    </location>
</feature>
<keyword evidence="5 7" id="KW-0472">Membrane</keyword>
<keyword evidence="3 7" id="KW-0812">Transmembrane</keyword>
<protein>
    <submittedName>
        <fullName evidence="8">Uncharacterized protein</fullName>
    </submittedName>
</protein>
<evidence type="ECO:0000256" key="6">
    <source>
        <dbReference type="SAM" id="MobiDB-lite"/>
    </source>
</evidence>
<evidence type="ECO:0000256" key="3">
    <source>
        <dbReference type="ARBA" id="ARBA00022692"/>
    </source>
</evidence>
<evidence type="ECO:0000256" key="2">
    <source>
        <dbReference type="ARBA" id="ARBA00007168"/>
    </source>
</evidence>
<feature type="region of interest" description="Disordered" evidence="6">
    <location>
        <begin position="14"/>
        <end position="37"/>
    </location>
</feature>
<feature type="transmembrane region" description="Helical" evidence="7">
    <location>
        <begin position="47"/>
        <end position="69"/>
    </location>
</feature>
<dbReference type="AlphaFoldDB" id="A0AAG5D2N1"/>
<feature type="compositionally biased region" description="Low complexity" evidence="6">
    <location>
        <begin position="26"/>
        <end position="35"/>
    </location>
</feature>
<comment type="similarity">
    <text evidence="2">Belongs to the CTL (choline transporter-like) family.</text>
</comment>
<dbReference type="Proteomes" id="UP000075880">
    <property type="component" value="Unassembled WGS sequence"/>
</dbReference>
<dbReference type="EnsemblMetazoa" id="ENSAATROPT005530">
    <property type="protein sequence ID" value="ENSAATROPP005115"/>
    <property type="gene ID" value="ENSAATROPG004448"/>
</dbReference>
<accession>A0AAG5D2N1</accession>
<organism evidence="8 9">
    <name type="scientific">Anopheles atroparvus</name>
    <name type="common">European mosquito</name>
    <dbReference type="NCBI Taxonomy" id="41427"/>
    <lineage>
        <taxon>Eukaryota</taxon>
        <taxon>Metazoa</taxon>
        <taxon>Ecdysozoa</taxon>
        <taxon>Arthropoda</taxon>
        <taxon>Hexapoda</taxon>
        <taxon>Insecta</taxon>
        <taxon>Pterygota</taxon>
        <taxon>Neoptera</taxon>
        <taxon>Endopterygota</taxon>
        <taxon>Diptera</taxon>
        <taxon>Nematocera</taxon>
        <taxon>Culicoidea</taxon>
        <taxon>Culicidae</taxon>
        <taxon>Anophelinae</taxon>
        <taxon>Anopheles</taxon>
    </lineage>
</organism>
<dbReference type="GO" id="GO:0016020">
    <property type="term" value="C:membrane"/>
    <property type="evidence" value="ECO:0007669"/>
    <property type="project" value="UniProtKB-SubCell"/>
</dbReference>
<evidence type="ECO:0000256" key="4">
    <source>
        <dbReference type="ARBA" id="ARBA00022989"/>
    </source>
</evidence>
<evidence type="ECO:0000313" key="8">
    <source>
        <dbReference type="EnsemblMetazoa" id="ENSAATROPP005115"/>
    </source>
</evidence>
<evidence type="ECO:0000256" key="7">
    <source>
        <dbReference type="SAM" id="Phobius"/>
    </source>
</evidence>
<keyword evidence="4 7" id="KW-1133">Transmembrane helix</keyword>
<proteinExistence type="inferred from homology"/>
<evidence type="ECO:0000313" key="9">
    <source>
        <dbReference type="Proteomes" id="UP000075880"/>
    </source>
</evidence>
<dbReference type="PANTHER" id="PTHR12385">
    <property type="entry name" value="CHOLINE TRANSPORTER-LIKE (SLC FAMILY 44)"/>
    <property type="match status" value="1"/>
</dbReference>
<name>A0AAG5D2N1_ANOAO</name>
<sequence>MQQFCCCFGSRTDKVSPGESFDHSKSPSPRSTESSNIFQTERHCTDILFIAIKAAFILILLVLIIYCMAFGDIYRIINGYDDCANVCGRDNSPDQSLPCKGADRTDEKYLLVEESGGTESALHRMCVTDCEEIEGFKPFLNRCIRKNNPAEDVATRTGLRNFFQEVSEDLEGCQREMLWLAATAFALSLLTLLLLRVLPGLIVWLV</sequence>
<feature type="transmembrane region" description="Helical" evidence="7">
    <location>
        <begin position="178"/>
        <end position="205"/>
    </location>
</feature>
<dbReference type="InterPro" id="IPR007603">
    <property type="entry name" value="Choline_transptr-like"/>
</dbReference>
<evidence type="ECO:0000256" key="5">
    <source>
        <dbReference type="ARBA" id="ARBA00023136"/>
    </source>
</evidence>
<dbReference type="GO" id="GO:0022857">
    <property type="term" value="F:transmembrane transporter activity"/>
    <property type="evidence" value="ECO:0007669"/>
    <property type="project" value="InterPro"/>
</dbReference>